<protein>
    <recommendedName>
        <fullName evidence="4">Defective in cullin neddylation protein</fullName>
    </recommendedName>
</protein>
<dbReference type="GO" id="GO:0000151">
    <property type="term" value="C:ubiquitin ligase complex"/>
    <property type="evidence" value="ECO:0007669"/>
    <property type="project" value="TreeGrafter"/>
</dbReference>
<reference evidence="8" key="1">
    <citation type="submission" date="2025-08" db="UniProtKB">
        <authorList>
            <consortium name="RefSeq"/>
        </authorList>
    </citation>
    <scope>IDENTIFICATION</scope>
    <source>
        <tissue evidence="8">Gonad</tissue>
    </source>
</reference>
<name>A0A6P4YDY8_BRABE</name>
<dbReference type="RefSeq" id="XP_019616982.1">
    <property type="nucleotide sequence ID" value="XM_019761423.1"/>
</dbReference>
<evidence type="ECO:0000313" key="8">
    <source>
        <dbReference type="RefSeq" id="XP_019616982.1"/>
    </source>
</evidence>
<keyword evidence="2" id="KW-0833">Ubl conjugation pathway</keyword>
<dbReference type="InterPro" id="IPR014764">
    <property type="entry name" value="DCN-prot"/>
</dbReference>
<dbReference type="Proteomes" id="UP000515135">
    <property type="component" value="Unplaced"/>
</dbReference>
<dbReference type="GO" id="GO:0005634">
    <property type="term" value="C:nucleus"/>
    <property type="evidence" value="ECO:0007669"/>
    <property type="project" value="UniProtKB-SubCell"/>
</dbReference>
<organism evidence="7 8">
    <name type="scientific">Branchiostoma belcheri</name>
    <name type="common">Amphioxus</name>
    <dbReference type="NCBI Taxonomy" id="7741"/>
    <lineage>
        <taxon>Eukaryota</taxon>
        <taxon>Metazoa</taxon>
        <taxon>Chordata</taxon>
        <taxon>Cephalochordata</taxon>
        <taxon>Leptocardii</taxon>
        <taxon>Amphioxiformes</taxon>
        <taxon>Branchiostomatidae</taxon>
        <taxon>Branchiostoma</taxon>
    </lineage>
</organism>
<evidence type="ECO:0000256" key="2">
    <source>
        <dbReference type="ARBA" id="ARBA00022786"/>
    </source>
</evidence>
<sequence length="343" mass="39403">MRPRTMPISTTILMALLAMTLEVSAMLGELTNTNLKPPAIIHTSADNLTTFPFWNEPLFTGGEVTSDPYWNACAVLAEVEQGTPWEDAQAEIVAKGESPPVRRLYSNWGKTAIYCLSQNDWKLDIASDNYFQNPEAYYREHKPAVDRKKLEQLFNRYKDPHEEDKIGVEGVARFCDDLNLDPASRAVLAIAWKFKAATQCEFTKKEFMEGMTELGCDGMEKLKNKLPMVENELKEPSRFKDFYQFTFTFGKNPGQKGMDLDMAIAYWNIVLAGKFKFLDLWIRFLKEHHKRSIPKDTWNLLLDFSNMIADDMSNYDEEGAWPVLIDDFVEWAKPFVQGRSTTV</sequence>
<dbReference type="GO" id="GO:0045116">
    <property type="term" value="P:protein neddylation"/>
    <property type="evidence" value="ECO:0007669"/>
    <property type="project" value="TreeGrafter"/>
</dbReference>
<dbReference type="KEGG" id="bbel:109464440"/>
<comment type="function">
    <text evidence="4">Neddylation of cullins play an essential role in the regulation of SCF-type complexes activity.</text>
</comment>
<keyword evidence="5" id="KW-0732">Signal</keyword>
<keyword evidence="7" id="KW-1185">Reference proteome</keyword>
<dbReference type="InterPro" id="IPR005176">
    <property type="entry name" value="PONY_dom"/>
</dbReference>
<keyword evidence="3" id="KW-0539">Nucleus</keyword>
<dbReference type="GO" id="GO:0032182">
    <property type="term" value="F:ubiquitin-like protein binding"/>
    <property type="evidence" value="ECO:0007669"/>
    <property type="project" value="TreeGrafter"/>
</dbReference>
<dbReference type="Gene3D" id="1.10.238.200">
    <property type="entry name" value="Cullin, PONY binding domain"/>
    <property type="match status" value="1"/>
</dbReference>
<gene>
    <name evidence="8" type="primary">LOC109464440</name>
</gene>
<dbReference type="InterPro" id="IPR042460">
    <property type="entry name" value="DCN1-like_PONY"/>
</dbReference>
<evidence type="ECO:0000313" key="7">
    <source>
        <dbReference type="Proteomes" id="UP000515135"/>
    </source>
</evidence>
<proteinExistence type="predicted"/>
<dbReference type="PANTHER" id="PTHR12281">
    <property type="entry name" value="RP42 RELATED"/>
    <property type="match status" value="1"/>
</dbReference>
<evidence type="ECO:0000256" key="1">
    <source>
        <dbReference type="ARBA" id="ARBA00004123"/>
    </source>
</evidence>
<evidence type="ECO:0000256" key="5">
    <source>
        <dbReference type="SAM" id="SignalP"/>
    </source>
</evidence>
<dbReference type="FunFam" id="1.10.238.10:FF:000030">
    <property type="entry name" value="DCN1-like protein"/>
    <property type="match status" value="1"/>
</dbReference>
<dbReference type="AlphaFoldDB" id="A0A6P4YDY8"/>
<dbReference type="PROSITE" id="PS51229">
    <property type="entry name" value="DCUN1"/>
    <property type="match status" value="1"/>
</dbReference>
<evidence type="ECO:0000256" key="3">
    <source>
        <dbReference type="ARBA" id="ARBA00023242"/>
    </source>
</evidence>
<feature type="chain" id="PRO_5028080227" description="Defective in cullin neddylation protein" evidence="5">
    <location>
        <begin position="26"/>
        <end position="343"/>
    </location>
</feature>
<dbReference type="GO" id="GO:0031624">
    <property type="term" value="F:ubiquitin conjugating enzyme binding"/>
    <property type="evidence" value="ECO:0007669"/>
    <property type="project" value="TreeGrafter"/>
</dbReference>
<dbReference type="PANTHER" id="PTHR12281:SF32">
    <property type="entry name" value="DCN1-LIKE PROTEIN"/>
    <property type="match status" value="1"/>
</dbReference>
<dbReference type="Pfam" id="PF03556">
    <property type="entry name" value="Cullin_binding"/>
    <property type="match status" value="1"/>
</dbReference>
<dbReference type="GO" id="GO:2000436">
    <property type="term" value="P:positive regulation of protein neddylation"/>
    <property type="evidence" value="ECO:0007669"/>
    <property type="project" value="UniProtKB-ARBA"/>
</dbReference>
<feature type="signal peptide" evidence="5">
    <location>
        <begin position="1"/>
        <end position="25"/>
    </location>
</feature>
<dbReference type="FunFam" id="1.10.238.200:FF:000001">
    <property type="entry name" value="DCN1-like protein"/>
    <property type="match status" value="1"/>
</dbReference>
<dbReference type="GeneID" id="109464440"/>
<dbReference type="Gene3D" id="1.10.238.10">
    <property type="entry name" value="EF-hand"/>
    <property type="match status" value="1"/>
</dbReference>
<evidence type="ECO:0000256" key="4">
    <source>
        <dbReference type="RuleBase" id="RU410713"/>
    </source>
</evidence>
<dbReference type="GO" id="GO:0097602">
    <property type="term" value="F:cullin family protein binding"/>
    <property type="evidence" value="ECO:0007669"/>
    <property type="project" value="TreeGrafter"/>
</dbReference>
<dbReference type="OrthoDB" id="286637at2759"/>
<evidence type="ECO:0000259" key="6">
    <source>
        <dbReference type="PROSITE" id="PS51229"/>
    </source>
</evidence>
<comment type="subcellular location">
    <subcellularLocation>
        <location evidence="1">Nucleus</location>
    </subcellularLocation>
</comment>
<feature type="domain" description="DCUN1" evidence="6">
    <location>
        <begin position="145"/>
        <end position="333"/>
    </location>
</feature>
<accession>A0A6P4YDY8</accession>